<sequence length="164" mass="18415">MKLLFLVRHAKSSWEDPTLDDHDRPLSDRGRKNAPEMVGRLNAWRTGPQVILSSSALRAFKTAEYFADGLESHPRLEVCPALYTDSAKGLLKVIKAVPPQIEYLMVICHNPAINELVNQLGLRTDNVPTCGVVVFGLEVDSWQAVCQKQVGAIYFDYPKRKNHT</sequence>
<dbReference type="EMBL" id="CP101509">
    <property type="protein sequence ID" value="UTV30583.1"/>
    <property type="molecule type" value="Genomic_DNA"/>
</dbReference>
<accession>A0ABY5GQP5</accession>
<evidence type="ECO:0000313" key="1">
    <source>
        <dbReference type="EMBL" id="UTV30583.1"/>
    </source>
</evidence>
<dbReference type="RefSeq" id="WP_255391944.1">
    <property type="nucleotide sequence ID" value="NZ_CP101509.1"/>
</dbReference>
<dbReference type="PANTHER" id="PTHR47623:SF1">
    <property type="entry name" value="OS09G0287300 PROTEIN"/>
    <property type="match status" value="1"/>
</dbReference>
<dbReference type="SMART" id="SM00855">
    <property type="entry name" value="PGAM"/>
    <property type="match status" value="1"/>
</dbReference>
<dbReference type="Pfam" id="PF00300">
    <property type="entry name" value="His_Phos_1"/>
    <property type="match status" value="1"/>
</dbReference>
<dbReference type="Proteomes" id="UP001057998">
    <property type="component" value="Chromosome 2"/>
</dbReference>
<name>A0ABY5GQP5_9GAMM</name>
<dbReference type="InterPro" id="IPR013078">
    <property type="entry name" value="His_Pase_superF_clade-1"/>
</dbReference>
<dbReference type="PANTHER" id="PTHR47623">
    <property type="entry name" value="OS09G0287300 PROTEIN"/>
    <property type="match status" value="1"/>
</dbReference>
<organism evidence="1 2">
    <name type="scientific">Photobacterium atrarenae</name>
    <dbReference type="NCBI Taxonomy" id="865757"/>
    <lineage>
        <taxon>Bacteria</taxon>
        <taxon>Pseudomonadati</taxon>
        <taxon>Pseudomonadota</taxon>
        <taxon>Gammaproteobacteria</taxon>
        <taxon>Vibrionales</taxon>
        <taxon>Vibrionaceae</taxon>
        <taxon>Photobacterium</taxon>
    </lineage>
</organism>
<dbReference type="Gene3D" id="3.40.50.1240">
    <property type="entry name" value="Phosphoglycerate mutase-like"/>
    <property type="match status" value="1"/>
</dbReference>
<evidence type="ECO:0000313" key="2">
    <source>
        <dbReference type="Proteomes" id="UP001057998"/>
    </source>
</evidence>
<dbReference type="InterPro" id="IPR029033">
    <property type="entry name" value="His_PPase_superfam"/>
</dbReference>
<proteinExistence type="predicted"/>
<protein>
    <submittedName>
        <fullName evidence="1">Histidine phosphatase family protein</fullName>
    </submittedName>
</protein>
<gene>
    <name evidence="1" type="ORF">NNL38_18640</name>
</gene>
<keyword evidence="2" id="KW-1185">Reference proteome</keyword>
<dbReference type="CDD" id="cd07067">
    <property type="entry name" value="HP_PGM_like"/>
    <property type="match status" value="1"/>
</dbReference>
<dbReference type="SUPFAM" id="SSF53254">
    <property type="entry name" value="Phosphoglycerate mutase-like"/>
    <property type="match status" value="1"/>
</dbReference>
<reference evidence="1" key="1">
    <citation type="submission" date="2022-07" db="EMBL/GenBank/DDBJ databases">
        <title>Genome sequencing of Photobacterium atrarenae GJH2-4.</title>
        <authorList>
            <person name="Park S.-J."/>
        </authorList>
    </citation>
    <scope>NUCLEOTIDE SEQUENCE</scope>
    <source>
        <strain evidence="1">GJH2-4</strain>
    </source>
</reference>